<dbReference type="OrthoDB" id="1250294at2759"/>
<dbReference type="RefSeq" id="XP_016480036.1">
    <property type="nucleotide sequence ID" value="XM_016624550.1"/>
</dbReference>
<evidence type="ECO:0000313" key="1">
    <source>
        <dbReference type="RefSeq" id="XP_016480036.1"/>
    </source>
</evidence>
<dbReference type="PANTHER" id="PTHR11439:SF470">
    <property type="entry name" value="CYSTEINE-RICH RLK (RECEPTOR-LIKE PROTEIN KINASE) 8"/>
    <property type="match status" value="1"/>
</dbReference>
<name>A0A1S4ATX3_TOBAC</name>
<dbReference type="AlphaFoldDB" id="A0A1S4ATX3"/>
<sequence length="181" mass="19869">MKLPQGLSVTSTSSASSESPALVCKLQKSLYDDIIVTGDDLKEISALKAFLDAQFKIKDLGLLNILLFQKKFISDFLSEYKCVDVSPTVSPLDMSHKLHSDVGDLLPHLESYRILRPRIPHMTAALHVLRYLKGTSDFGVLLNNYADLSLMASCDSDWVACPESRCSVSGFCIQLGGSLIN</sequence>
<accession>A0A1S4ATX3</accession>
<gene>
    <name evidence="1" type="primary">LOC107801260</name>
</gene>
<dbReference type="PaxDb" id="4097-A0A1S4ATX3"/>
<reference evidence="1" key="1">
    <citation type="submission" date="2025-08" db="UniProtKB">
        <authorList>
            <consortium name="RefSeq"/>
        </authorList>
    </citation>
    <scope>IDENTIFICATION</scope>
</reference>
<organism evidence="1">
    <name type="scientific">Nicotiana tabacum</name>
    <name type="common">Common tobacco</name>
    <dbReference type="NCBI Taxonomy" id="4097"/>
    <lineage>
        <taxon>Eukaryota</taxon>
        <taxon>Viridiplantae</taxon>
        <taxon>Streptophyta</taxon>
        <taxon>Embryophyta</taxon>
        <taxon>Tracheophyta</taxon>
        <taxon>Spermatophyta</taxon>
        <taxon>Magnoliopsida</taxon>
        <taxon>eudicotyledons</taxon>
        <taxon>Gunneridae</taxon>
        <taxon>Pentapetalae</taxon>
        <taxon>asterids</taxon>
        <taxon>lamiids</taxon>
        <taxon>Solanales</taxon>
        <taxon>Solanaceae</taxon>
        <taxon>Nicotianoideae</taxon>
        <taxon>Nicotianeae</taxon>
        <taxon>Nicotiana</taxon>
    </lineage>
</organism>
<protein>
    <submittedName>
        <fullName evidence="1">Uncharacterized mitochondrial protein AtMg00810-like</fullName>
    </submittedName>
</protein>
<proteinExistence type="predicted"/>
<dbReference type="KEGG" id="nta:107801260"/>
<dbReference type="PANTHER" id="PTHR11439">
    <property type="entry name" value="GAG-POL-RELATED RETROTRANSPOSON"/>
    <property type="match status" value="1"/>
</dbReference>
<dbReference type="STRING" id="4097.A0A1S4ATX3"/>